<dbReference type="GO" id="GO:0019243">
    <property type="term" value="P:methylglyoxal catabolic process to D-lactate via S-lactoyl-glutathione"/>
    <property type="evidence" value="ECO:0007669"/>
    <property type="project" value="UniProtKB-UniRule"/>
</dbReference>
<dbReference type="GO" id="GO:0046872">
    <property type="term" value="F:metal ion binding"/>
    <property type="evidence" value="ECO:0007669"/>
    <property type="project" value="UniProtKB-KW"/>
</dbReference>
<comment type="catalytic activity">
    <reaction evidence="1 7">
        <text>an S-(2-hydroxyacyl)glutathione + H2O = a 2-hydroxy carboxylate + glutathione + H(+)</text>
        <dbReference type="Rhea" id="RHEA:21864"/>
        <dbReference type="ChEBI" id="CHEBI:15377"/>
        <dbReference type="ChEBI" id="CHEBI:15378"/>
        <dbReference type="ChEBI" id="CHEBI:57925"/>
        <dbReference type="ChEBI" id="CHEBI:58896"/>
        <dbReference type="ChEBI" id="CHEBI:71261"/>
        <dbReference type="EC" id="3.1.2.6"/>
    </reaction>
</comment>
<feature type="binding site" evidence="7">
    <location>
        <position position="118"/>
    </location>
    <ligand>
        <name>Zn(2+)</name>
        <dbReference type="ChEBI" id="CHEBI:29105"/>
        <label>1</label>
    </ligand>
</feature>
<reference evidence="9" key="1">
    <citation type="submission" date="2020-10" db="EMBL/GenBank/DDBJ databases">
        <authorList>
            <person name="Gilroy R."/>
        </authorList>
    </citation>
    <scope>NUCLEOTIDE SEQUENCE</scope>
    <source>
        <strain evidence="9">ChiW3-316</strain>
    </source>
</reference>
<evidence type="ECO:0000259" key="8">
    <source>
        <dbReference type="SMART" id="SM00849"/>
    </source>
</evidence>
<feature type="binding site" evidence="7">
    <location>
        <position position="137"/>
    </location>
    <ligand>
        <name>Zn(2+)</name>
        <dbReference type="ChEBI" id="CHEBI:29105"/>
        <label>2</label>
    </ligand>
</feature>
<dbReference type="CDD" id="cd07723">
    <property type="entry name" value="hydroxyacylglutathione_hydrolase_MBL-fold"/>
    <property type="match status" value="1"/>
</dbReference>
<dbReference type="NCBIfam" id="TIGR03413">
    <property type="entry name" value="GSH_gloB"/>
    <property type="match status" value="1"/>
</dbReference>
<dbReference type="PANTHER" id="PTHR43705">
    <property type="entry name" value="HYDROXYACYLGLUTATHIONE HYDROLASE"/>
    <property type="match status" value="1"/>
</dbReference>
<dbReference type="SMART" id="SM00849">
    <property type="entry name" value="Lactamase_B"/>
    <property type="match status" value="1"/>
</dbReference>
<dbReference type="PANTHER" id="PTHR43705:SF1">
    <property type="entry name" value="HYDROXYACYLGLUTATHIONE HYDROLASE GLOB"/>
    <property type="match status" value="1"/>
</dbReference>
<dbReference type="Pfam" id="PF00753">
    <property type="entry name" value="Lactamase_B"/>
    <property type="match status" value="1"/>
</dbReference>
<gene>
    <name evidence="7 9" type="primary">gloB</name>
    <name evidence="9" type="ORF">IAD20_01825</name>
</gene>
<protein>
    <recommendedName>
        <fullName evidence="7">Hydroxyacylglutathione hydrolase</fullName>
        <ecNumber evidence="7">3.1.2.6</ecNumber>
    </recommendedName>
    <alternativeName>
        <fullName evidence="7">Glyoxalase II</fullName>
        <shortName evidence="7">Glx II</shortName>
    </alternativeName>
</protein>
<comment type="caution">
    <text evidence="9">The sequence shown here is derived from an EMBL/GenBank/DDBJ whole genome shotgun (WGS) entry which is preliminary data.</text>
</comment>
<evidence type="ECO:0000256" key="3">
    <source>
        <dbReference type="ARBA" id="ARBA00006759"/>
    </source>
</evidence>
<evidence type="ECO:0000256" key="1">
    <source>
        <dbReference type="ARBA" id="ARBA00001623"/>
    </source>
</evidence>
<dbReference type="GO" id="GO:0004416">
    <property type="term" value="F:hydroxyacylglutathione hydrolase activity"/>
    <property type="evidence" value="ECO:0007669"/>
    <property type="project" value="UniProtKB-UniRule"/>
</dbReference>
<proteinExistence type="inferred from homology"/>
<dbReference type="Gene3D" id="3.60.15.10">
    <property type="entry name" value="Ribonuclease Z/Hydroxyacylglutathione hydrolase-like"/>
    <property type="match status" value="1"/>
</dbReference>
<organism evidence="9 10">
    <name type="scientific">Candidatus Scatocola faecipullorum</name>
    <dbReference type="NCBI Taxonomy" id="2840917"/>
    <lineage>
        <taxon>Bacteria</taxon>
        <taxon>Pseudomonadati</taxon>
        <taxon>Pseudomonadota</taxon>
        <taxon>Alphaproteobacteria</taxon>
        <taxon>Rhodospirillales</taxon>
        <taxon>Rhodospirillaceae</taxon>
        <taxon>Rhodospirillaceae incertae sedis</taxon>
        <taxon>Candidatus Scatocola</taxon>
    </lineage>
</organism>
<comment type="pathway">
    <text evidence="2 7">Secondary metabolite metabolism; methylglyoxal degradation; (R)-lactate from methylglyoxal: step 2/2.</text>
</comment>
<dbReference type="InterPro" id="IPR036866">
    <property type="entry name" value="RibonucZ/Hydroxyglut_hydro"/>
</dbReference>
<dbReference type="PIRSF" id="PIRSF005457">
    <property type="entry name" value="Glx"/>
    <property type="match status" value="1"/>
</dbReference>
<comment type="cofactor">
    <cofactor evidence="7">
        <name>Zn(2+)</name>
        <dbReference type="ChEBI" id="CHEBI:29105"/>
    </cofactor>
    <text evidence="7">Binds 2 Zn(2+) ions per subunit.</text>
</comment>
<dbReference type="InterPro" id="IPR001279">
    <property type="entry name" value="Metallo-B-lactamas"/>
</dbReference>
<dbReference type="EMBL" id="DVNC01000017">
    <property type="protein sequence ID" value="HIU52802.1"/>
    <property type="molecule type" value="Genomic_DNA"/>
</dbReference>
<feature type="binding site" evidence="7">
    <location>
        <position position="60"/>
    </location>
    <ligand>
        <name>Zn(2+)</name>
        <dbReference type="ChEBI" id="CHEBI:29105"/>
        <label>1</label>
    </ligand>
</feature>
<name>A0A9D1M3B8_9PROT</name>
<dbReference type="InterPro" id="IPR035680">
    <property type="entry name" value="Clx_II_MBL"/>
</dbReference>
<evidence type="ECO:0000256" key="6">
    <source>
        <dbReference type="ARBA" id="ARBA00022833"/>
    </source>
</evidence>
<evidence type="ECO:0000256" key="4">
    <source>
        <dbReference type="ARBA" id="ARBA00022723"/>
    </source>
</evidence>
<dbReference type="HAMAP" id="MF_01374">
    <property type="entry name" value="Glyoxalase_2"/>
    <property type="match status" value="1"/>
</dbReference>
<accession>A0A9D1M3B8</accession>
<feature type="binding site" evidence="7">
    <location>
        <position position="137"/>
    </location>
    <ligand>
        <name>Zn(2+)</name>
        <dbReference type="ChEBI" id="CHEBI:29105"/>
        <label>1</label>
    </ligand>
</feature>
<dbReference type="InterPro" id="IPR032282">
    <property type="entry name" value="HAGH_C"/>
</dbReference>
<comment type="similarity">
    <text evidence="3 7">Belongs to the metallo-beta-lactamase superfamily. Glyoxalase II family.</text>
</comment>
<dbReference type="Proteomes" id="UP000824107">
    <property type="component" value="Unassembled WGS sequence"/>
</dbReference>
<keyword evidence="6 7" id="KW-0862">Zinc</keyword>
<feature type="binding site" evidence="7">
    <location>
        <position position="62"/>
    </location>
    <ligand>
        <name>Zn(2+)</name>
        <dbReference type="ChEBI" id="CHEBI:29105"/>
        <label>1</label>
    </ligand>
</feature>
<comment type="function">
    <text evidence="7">Thiolesterase that catalyzes the hydrolysis of S-D-lactoyl-glutathione to form glutathione and D-lactic acid.</text>
</comment>
<sequence length="241" mass="26468">MSNLRIEPVLCRAGTMDNYAWLLTDEETGQSAVVDPSEAAPIIARCKELGIKPQYIFNTHHHYDHTDANLELKALYGAQVVGGAADLNRIPGIDIGLNDGDTFSLGSSRAEIIRADGHTIGHILWYFPEAKALFTGDTLFNLCIGGLFEGSAEQMFATLNKIKELPNDVKFYPGHEYTIHGIGFAQYFNPNSQLLKQYVEEAMGKIKQGKPVAPVTLGLEKHCNPYLQAVTPASLNKLCSM</sequence>
<evidence type="ECO:0000256" key="5">
    <source>
        <dbReference type="ARBA" id="ARBA00022801"/>
    </source>
</evidence>
<feature type="binding site" evidence="7">
    <location>
        <position position="64"/>
    </location>
    <ligand>
        <name>Zn(2+)</name>
        <dbReference type="ChEBI" id="CHEBI:29105"/>
        <label>2</label>
    </ligand>
</feature>
<evidence type="ECO:0000256" key="7">
    <source>
        <dbReference type="HAMAP-Rule" id="MF_01374"/>
    </source>
</evidence>
<dbReference type="EC" id="3.1.2.6" evidence="7"/>
<evidence type="ECO:0000313" key="10">
    <source>
        <dbReference type="Proteomes" id="UP000824107"/>
    </source>
</evidence>
<dbReference type="InterPro" id="IPR017782">
    <property type="entry name" value="Hydroxyacylglutathione_Hdrlase"/>
</dbReference>
<dbReference type="SUPFAM" id="SSF56281">
    <property type="entry name" value="Metallo-hydrolase/oxidoreductase"/>
    <property type="match status" value="1"/>
</dbReference>
<reference evidence="9" key="2">
    <citation type="journal article" date="2021" name="PeerJ">
        <title>Extensive microbial diversity within the chicken gut microbiome revealed by metagenomics and culture.</title>
        <authorList>
            <person name="Gilroy R."/>
            <person name="Ravi A."/>
            <person name="Getino M."/>
            <person name="Pursley I."/>
            <person name="Horton D.L."/>
            <person name="Alikhan N.F."/>
            <person name="Baker D."/>
            <person name="Gharbi K."/>
            <person name="Hall N."/>
            <person name="Watson M."/>
            <person name="Adriaenssens E.M."/>
            <person name="Foster-Nyarko E."/>
            <person name="Jarju S."/>
            <person name="Secka A."/>
            <person name="Antonio M."/>
            <person name="Oren A."/>
            <person name="Chaudhuri R.R."/>
            <person name="La Ragione R."/>
            <person name="Hildebrand F."/>
            <person name="Pallen M.J."/>
        </authorList>
    </citation>
    <scope>NUCLEOTIDE SEQUENCE</scope>
    <source>
        <strain evidence="9">ChiW3-316</strain>
    </source>
</reference>
<comment type="subunit">
    <text evidence="7">Monomer.</text>
</comment>
<evidence type="ECO:0000256" key="2">
    <source>
        <dbReference type="ARBA" id="ARBA00004963"/>
    </source>
</evidence>
<dbReference type="AlphaFoldDB" id="A0A9D1M3B8"/>
<dbReference type="InterPro" id="IPR050110">
    <property type="entry name" value="Glyoxalase_II_hydrolase"/>
</dbReference>
<keyword evidence="4 7" id="KW-0479">Metal-binding</keyword>
<feature type="domain" description="Metallo-beta-lactamase" evidence="8">
    <location>
        <begin position="17"/>
        <end position="175"/>
    </location>
</feature>
<feature type="binding site" evidence="7">
    <location>
        <position position="175"/>
    </location>
    <ligand>
        <name>Zn(2+)</name>
        <dbReference type="ChEBI" id="CHEBI:29105"/>
        <label>2</label>
    </ligand>
</feature>
<keyword evidence="5 7" id="KW-0378">Hydrolase</keyword>
<evidence type="ECO:0000313" key="9">
    <source>
        <dbReference type="EMBL" id="HIU52802.1"/>
    </source>
</evidence>
<feature type="binding site" evidence="7">
    <location>
        <position position="65"/>
    </location>
    <ligand>
        <name>Zn(2+)</name>
        <dbReference type="ChEBI" id="CHEBI:29105"/>
        <label>2</label>
    </ligand>
</feature>
<dbReference type="Pfam" id="PF16123">
    <property type="entry name" value="HAGH_C"/>
    <property type="match status" value="1"/>
</dbReference>